<dbReference type="InterPro" id="IPR003660">
    <property type="entry name" value="HAMP_dom"/>
</dbReference>
<keyword evidence="13 14" id="KW-0472">Membrane</keyword>
<dbReference type="SMART" id="SM00387">
    <property type="entry name" value="HATPase_c"/>
    <property type="match status" value="1"/>
</dbReference>
<keyword evidence="10" id="KW-0067">ATP-binding</keyword>
<dbReference type="InterPro" id="IPR036097">
    <property type="entry name" value="HisK_dim/P_sf"/>
</dbReference>
<dbReference type="PROSITE" id="PS50885">
    <property type="entry name" value="HAMP"/>
    <property type="match status" value="1"/>
</dbReference>
<evidence type="ECO:0000259" key="16">
    <source>
        <dbReference type="PROSITE" id="PS50885"/>
    </source>
</evidence>
<protein>
    <recommendedName>
        <fullName evidence="3">histidine kinase</fullName>
        <ecNumber evidence="3">2.7.13.3</ecNumber>
    </recommendedName>
</protein>
<dbReference type="PANTHER" id="PTHR45528">
    <property type="entry name" value="SENSOR HISTIDINE KINASE CPXA"/>
    <property type="match status" value="1"/>
</dbReference>
<evidence type="ECO:0000256" key="4">
    <source>
        <dbReference type="ARBA" id="ARBA00022475"/>
    </source>
</evidence>
<comment type="caution">
    <text evidence="17">The sequence shown here is derived from an EMBL/GenBank/DDBJ whole genome shotgun (WGS) entry which is preliminary data.</text>
</comment>
<name>A0A413CR66_9FIRM</name>
<dbReference type="Gene3D" id="3.30.565.10">
    <property type="entry name" value="Histidine kinase-like ATPase, C-terminal domain"/>
    <property type="match status" value="1"/>
</dbReference>
<keyword evidence="5" id="KW-0597">Phosphoprotein</keyword>
<comment type="catalytic activity">
    <reaction evidence="1">
        <text>ATP + protein L-histidine = ADP + protein N-phospho-L-histidine.</text>
        <dbReference type="EC" id="2.7.13.3"/>
    </reaction>
</comment>
<dbReference type="Pfam" id="PF00672">
    <property type="entry name" value="HAMP"/>
    <property type="match status" value="1"/>
</dbReference>
<dbReference type="InterPro" id="IPR003594">
    <property type="entry name" value="HATPase_dom"/>
</dbReference>
<evidence type="ECO:0000313" key="18">
    <source>
        <dbReference type="Proteomes" id="UP000284651"/>
    </source>
</evidence>
<dbReference type="CDD" id="cd06225">
    <property type="entry name" value="HAMP"/>
    <property type="match status" value="1"/>
</dbReference>
<keyword evidence="6" id="KW-0808">Transferase</keyword>
<evidence type="ECO:0000256" key="1">
    <source>
        <dbReference type="ARBA" id="ARBA00000085"/>
    </source>
</evidence>
<accession>A0A413CR66</accession>
<dbReference type="Proteomes" id="UP000284651">
    <property type="component" value="Unassembled WGS sequence"/>
</dbReference>
<keyword evidence="7 14" id="KW-0812">Transmembrane</keyword>
<keyword evidence="12" id="KW-0902">Two-component regulatory system</keyword>
<proteinExistence type="predicted"/>
<feature type="transmembrane region" description="Helical" evidence="14">
    <location>
        <begin position="143"/>
        <end position="163"/>
    </location>
</feature>
<keyword evidence="11 14" id="KW-1133">Transmembrane helix</keyword>
<dbReference type="Gene3D" id="6.10.340.10">
    <property type="match status" value="1"/>
</dbReference>
<evidence type="ECO:0000256" key="14">
    <source>
        <dbReference type="SAM" id="Phobius"/>
    </source>
</evidence>
<evidence type="ECO:0000256" key="8">
    <source>
        <dbReference type="ARBA" id="ARBA00022741"/>
    </source>
</evidence>
<organism evidence="17 18">
    <name type="scientific">Holdemanella biformis</name>
    <dbReference type="NCBI Taxonomy" id="1735"/>
    <lineage>
        <taxon>Bacteria</taxon>
        <taxon>Bacillati</taxon>
        <taxon>Bacillota</taxon>
        <taxon>Erysipelotrichia</taxon>
        <taxon>Erysipelotrichales</taxon>
        <taxon>Erysipelotrichaceae</taxon>
        <taxon>Holdemanella</taxon>
    </lineage>
</organism>
<evidence type="ECO:0000313" key="17">
    <source>
        <dbReference type="EMBL" id="RGW72549.1"/>
    </source>
</evidence>
<reference evidence="17 18" key="1">
    <citation type="submission" date="2018-08" db="EMBL/GenBank/DDBJ databases">
        <title>A genome reference for cultivated species of the human gut microbiota.</title>
        <authorList>
            <person name="Zou Y."/>
            <person name="Xue W."/>
            <person name="Luo G."/>
        </authorList>
    </citation>
    <scope>NUCLEOTIDE SEQUENCE [LARGE SCALE GENOMIC DNA]</scope>
    <source>
        <strain evidence="17 18">AF10-31</strain>
    </source>
</reference>
<evidence type="ECO:0000256" key="5">
    <source>
        <dbReference type="ARBA" id="ARBA00022553"/>
    </source>
</evidence>
<dbReference type="InterPro" id="IPR003661">
    <property type="entry name" value="HisK_dim/P_dom"/>
</dbReference>
<gene>
    <name evidence="17" type="ORF">DWV56_10700</name>
</gene>
<dbReference type="SMART" id="SM00388">
    <property type="entry name" value="HisKA"/>
    <property type="match status" value="1"/>
</dbReference>
<dbReference type="Pfam" id="PF00512">
    <property type="entry name" value="HisKA"/>
    <property type="match status" value="1"/>
</dbReference>
<dbReference type="EMBL" id="QSAT01000043">
    <property type="protein sequence ID" value="RGW72549.1"/>
    <property type="molecule type" value="Genomic_DNA"/>
</dbReference>
<feature type="domain" description="HAMP" evidence="16">
    <location>
        <begin position="164"/>
        <end position="216"/>
    </location>
</feature>
<dbReference type="SUPFAM" id="SSF47384">
    <property type="entry name" value="Homodimeric domain of signal transducing histidine kinase"/>
    <property type="match status" value="1"/>
</dbReference>
<dbReference type="CDD" id="cd00082">
    <property type="entry name" value="HisKA"/>
    <property type="match status" value="1"/>
</dbReference>
<dbReference type="EC" id="2.7.13.3" evidence="3"/>
<keyword evidence="9 17" id="KW-0418">Kinase</keyword>
<feature type="domain" description="Histidine kinase" evidence="15">
    <location>
        <begin position="238"/>
        <end position="424"/>
    </location>
</feature>
<evidence type="ECO:0000256" key="12">
    <source>
        <dbReference type="ARBA" id="ARBA00023012"/>
    </source>
</evidence>
<dbReference type="GO" id="GO:0005886">
    <property type="term" value="C:plasma membrane"/>
    <property type="evidence" value="ECO:0007669"/>
    <property type="project" value="UniProtKB-SubCell"/>
</dbReference>
<evidence type="ECO:0000256" key="13">
    <source>
        <dbReference type="ARBA" id="ARBA00023136"/>
    </source>
</evidence>
<evidence type="ECO:0000256" key="10">
    <source>
        <dbReference type="ARBA" id="ARBA00022840"/>
    </source>
</evidence>
<dbReference type="Gene3D" id="1.10.287.130">
    <property type="match status" value="1"/>
</dbReference>
<feature type="transmembrane region" description="Helical" evidence="14">
    <location>
        <begin position="12"/>
        <end position="33"/>
    </location>
</feature>
<evidence type="ECO:0000256" key="2">
    <source>
        <dbReference type="ARBA" id="ARBA00004651"/>
    </source>
</evidence>
<evidence type="ECO:0000256" key="7">
    <source>
        <dbReference type="ARBA" id="ARBA00022692"/>
    </source>
</evidence>
<evidence type="ECO:0000259" key="15">
    <source>
        <dbReference type="PROSITE" id="PS50109"/>
    </source>
</evidence>
<keyword evidence="4" id="KW-1003">Cell membrane</keyword>
<comment type="subcellular location">
    <subcellularLocation>
        <location evidence="2">Cell membrane</location>
        <topology evidence="2">Multi-pass membrane protein</topology>
    </subcellularLocation>
</comment>
<dbReference type="PROSITE" id="PS50109">
    <property type="entry name" value="HIS_KIN"/>
    <property type="match status" value="1"/>
</dbReference>
<evidence type="ECO:0000256" key="6">
    <source>
        <dbReference type="ARBA" id="ARBA00022679"/>
    </source>
</evidence>
<dbReference type="SUPFAM" id="SSF55874">
    <property type="entry name" value="ATPase domain of HSP90 chaperone/DNA topoisomerase II/histidine kinase"/>
    <property type="match status" value="1"/>
</dbReference>
<dbReference type="InterPro" id="IPR005467">
    <property type="entry name" value="His_kinase_dom"/>
</dbReference>
<dbReference type="PANTHER" id="PTHR45528:SF1">
    <property type="entry name" value="SENSOR HISTIDINE KINASE CPXA"/>
    <property type="match status" value="1"/>
</dbReference>
<dbReference type="InterPro" id="IPR050398">
    <property type="entry name" value="HssS/ArlS-like"/>
</dbReference>
<dbReference type="GO" id="GO:0000155">
    <property type="term" value="F:phosphorelay sensor kinase activity"/>
    <property type="evidence" value="ECO:0007669"/>
    <property type="project" value="InterPro"/>
</dbReference>
<dbReference type="RefSeq" id="WP_118357757.1">
    <property type="nucleotide sequence ID" value="NZ_QSAT01000043.1"/>
</dbReference>
<dbReference type="CDD" id="cd00075">
    <property type="entry name" value="HATPase"/>
    <property type="match status" value="1"/>
</dbReference>
<evidence type="ECO:0000256" key="9">
    <source>
        <dbReference type="ARBA" id="ARBA00022777"/>
    </source>
</evidence>
<evidence type="ECO:0000256" key="11">
    <source>
        <dbReference type="ARBA" id="ARBA00022989"/>
    </source>
</evidence>
<dbReference type="InterPro" id="IPR036890">
    <property type="entry name" value="HATPase_C_sf"/>
</dbReference>
<dbReference type="AlphaFoldDB" id="A0A413CR66"/>
<keyword evidence="8" id="KW-0547">Nucleotide-binding</keyword>
<sequence length="425" mass="49507">MKNLKIFPKICIQTFSVIAIIVLFIHLFVYLIFPRTYLDVRKEEIYTKANEITENLNGKSEDYIEQALDFYSNTNEIKAFIKKNTASNEVKIKNDLNVDLKSSNNSLIIEERQLKLDTGKTIRLQFVSTADMQLQAKNLSLQFLPYSLILSLCFSAIVSFVYAKSIKNYVVEIKRVTDQMMALDKKARLEIDSNDEIGQLKAQINDLYETLLDSISNLELKNKEILRLEKIKYDFFKGASHELKTPLASLKIILENMKYNVGKYKNRDVYIDDCIDLVDHLTKSIQQILSVYSIENLKDDEEIVCIKNELSRVLQKYDVLIHQKELRIQNDVKDETMYIGKTALNIILSNLISNAINYTYEKGMIQIGIEQDYFYIQNKQDPTQPKGNGLGLYIVRNLLDNYKMKYEVIEGEDFIFKIQFKQQVF</sequence>
<evidence type="ECO:0000256" key="3">
    <source>
        <dbReference type="ARBA" id="ARBA00012438"/>
    </source>
</evidence>
<dbReference type="GO" id="GO:0005524">
    <property type="term" value="F:ATP binding"/>
    <property type="evidence" value="ECO:0007669"/>
    <property type="project" value="UniProtKB-KW"/>
</dbReference>
<dbReference type="SMART" id="SM00304">
    <property type="entry name" value="HAMP"/>
    <property type="match status" value="1"/>
</dbReference>